<dbReference type="PANTHER" id="PTHR34477:SF1">
    <property type="entry name" value="UPF0213 PROTEIN YHBQ"/>
    <property type="match status" value="1"/>
</dbReference>
<evidence type="ECO:0000259" key="2">
    <source>
        <dbReference type="PROSITE" id="PS50164"/>
    </source>
</evidence>
<dbReference type="SMART" id="SM00465">
    <property type="entry name" value="GIYc"/>
    <property type="match status" value="1"/>
</dbReference>
<gene>
    <name evidence="3" type="ORF">E7215_09245</name>
</gene>
<comment type="caution">
    <text evidence="3">The sequence shown here is derived from an EMBL/GenBank/DDBJ whole genome shotgun (WGS) entry which is preliminary data.</text>
</comment>
<dbReference type="PANTHER" id="PTHR34477">
    <property type="entry name" value="UPF0213 PROTEIN YHBQ"/>
    <property type="match status" value="1"/>
</dbReference>
<evidence type="ECO:0000313" key="4">
    <source>
        <dbReference type="Proteomes" id="UP000768462"/>
    </source>
</evidence>
<dbReference type="SUPFAM" id="SSF82771">
    <property type="entry name" value="GIY-YIG endonuclease"/>
    <property type="match status" value="1"/>
</dbReference>
<comment type="similarity">
    <text evidence="1">Belongs to the UPF0213 family.</text>
</comment>
<sequence length="88" mass="10239">MFFVYILRCNDNTLYTGWTTDLNKRLKCHNSGKGAKYTRCRLPVEIVHYENLPDKSSALKRECEIKKLSRSEKLILIENTINSSEGNQ</sequence>
<dbReference type="InterPro" id="IPR050190">
    <property type="entry name" value="UPF0213_domain"/>
</dbReference>
<feature type="domain" description="GIY-YIG" evidence="2">
    <location>
        <begin position="1"/>
        <end position="75"/>
    </location>
</feature>
<dbReference type="Gene3D" id="3.40.1440.10">
    <property type="entry name" value="GIY-YIG endonuclease"/>
    <property type="match status" value="1"/>
</dbReference>
<dbReference type="PROSITE" id="PS50164">
    <property type="entry name" value="GIY_YIG"/>
    <property type="match status" value="1"/>
</dbReference>
<protein>
    <submittedName>
        <fullName evidence="3">GIY-YIG nuclease family protein</fullName>
    </submittedName>
</protein>
<accession>A0A927ZJ25</accession>
<evidence type="ECO:0000256" key="1">
    <source>
        <dbReference type="ARBA" id="ARBA00007435"/>
    </source>
</evidence>
<organism evidence="3 4">
    <name type="scientific">Clostridium sulfidigenes</name>
    <dbReference type="NCBI Taxonomy" id="318464"/>
    <lineage>
        <taxon>Bacteria</taxon>
        <taxon>Bacillati</taxon>
        <taxon>Bacillota</taxon>
        <taxon>Clostridia</taxon>
        <taxon>Eubacteriales</taxon>
        <taxon>Clostridiaceae</taxon>
        <taxon>Clostridium</taxon>
    </lineage>
</organism>
<dbReference type="Pfam" id="PF01541">
    <property type="entry name" value="GIY-YIG"/>
    <property type="match status" value="1"/>
</dbReference>
<dbReference type="InterPro" id="IPR035901">
    <property type="entry name" value="GIY-YIG_endonuc_sf"/>
</dbReference>
<dbReference type="AlphaFoldDB" id="A0A927ZJ25"/>
<dbReference type="CDD" id="cd10456">
    <property type="entry name" value="GIY-YIG_UPF0213"/>
    <property type="match status" value="1"/>
</dbReference>
<proteinExistence type="inferred from homology"/>
<dbReference type="InterPro" id="IPR000305">
    <property type="entry name" value="GIY-YIG_endonuc"/>
</dbReference>
<reference evidence="3" key="1">
    <citation type="submission" date="2019-04" db="EMBL/GenBank/DDBJ databases">
        <title>Evolution of Biomass-Degrading Anaerobic Consortia Revealed by Metagenomics.</title>
        <authorList>
            <person name="Peng X."/>
        </authorList>
    </citation>
    <scope>NUCLEOTIDE SEQUENCE</scope>
    <source>
        <strain evidence="3">SIG254</strain>
    </source>
</reference>
<dbReference type="Proteomes" id="UP000768462">
    <property type="component" value="Unassembled WGS sequence"/>
</dbReference>
<evidence type="ECO:0000313" key="3">
    <source>
        <dbReference type="EMBL" id="MBE6060342.1"/>
    </source>
</evidence>
<dbReference type="EMBL" id="SVCM01000101">
    <property type="protein sequence ID" value="MBE6060342.1"/>
    <property type="molecule type" value="Genomic_DNA"/>
</dbReference>
<name>A0A927ZJ25_9CLOT</name>